<dbReference type="Pfam" id="PF10563">
    <property type="entry name" value="CA_like"/>
    <property type="match status" value="1"/>
</dbReference>
<feature type="chain" id="PRO_5001690155" description="Cadmium carbonic anhydrase" evidence="1">
    <location>
        <begin position="26"/>
        <end position="290"/>
    </location>
</feature>
<dbReference type="InterPro" id="IPR036398">
    <property type="entry name" value="CA_dom_sf"/>
</dbReference>
<dbReference type="RefSeq" id="WP_143186717.1">
    <property type="nucleotide sequence ID" value="NZ_CP054599.1"/>
</dbReference>
<sequence>MTKRTLPVLATATAALFALNSFAMAAGAVHTAVSDDVIAQQRAALAKNTESAGFGPQAPRDIDSVAGTNHRVFAPAPAYTQMNLCDIHFHENAEHRGGEFTHYAGNGDGHGYDTGYQYTGQLTPEELKPLDHPVGKTEHGDLQPGDTIEAHFVYSTAQAKPGPTLGTCLSDAISNPQLRVEAQVFVLVNDPNALDFNTLADVETVNGLYQAPNIPTDTGTPVVYAGSTTGPGYDETGSPYEVTWSVHPKVARVDINSVDKWLGHNVFEEDHAHGVRNLVTNPALLSQIDQ</sequence>
<protein>
    <recommendedName>
        <fullName evidence="4">Cadmium carbonic anhydrase</fullName>
    </recommendedName>
</protein>
<organism evidence="2 3">
    <name type="scientific">Pseudosulfitobacter pseudonitzschiae</name>
    <dbReference type="NCBI Taxonomy" id="1402135"/>
    <lineage>
        <taxon>Bacteria</taxon>
        <taxon>Pseudomonadati</taxon>
        <taxon>Pseudomonadota</taxon>
        <taxon>Alphaproteobacteria</taxon>
        <taxon>Rhodobacterales</taxon>
        <taxon>Roseobacteraceae</taxon>
        <taxon>Pseudosulfitobacter</taxon>
    </lineage>
</organism>
<name>A0A073J1D9_9RHOB</name>
<gene>
    <name evidence="2" type="ORF">SUH3_13690</name>
</gene>
<accession>A0A073J1D9</accession>
<keyword evidence="1" id="KW-0732">Signal</keyword>
<dbReference type="Proteomes" id="UP000027746">
    <property type="component" value="Unassembled WGS sequence"/>
</dbReference>
<reference evidence="2 3" key="1">
    <citation type="submission" date="2014-01" db="EMBL/GenBank/DDBJ databases">
        <title>Sulfitobacter sp. H3 (MCCC 1A00686) Genome Sequencing.</title>
        <authorList>
            <person name="Lai Q."/>
            <person name="Hong Z."/>
        </authorList>
    </citation>
    <scope>NUCLEOTIDE SEQUENCE [LARGE SCALE GENOMIC DNA]</scope>
    <source>
        <strain evidence="2 3">H3</strain>
    </source>
</reference>
<evidence type="ECO:0000313" key="2">
    <source>
        <dbReference type="EMBL" id="KEJ96408.1"/>
    </source>
</evidence>
<dbReference type="SUPFAM" id="SSF51069">
    <property type="entry name" value="Carbonic anhydrase"/>
    <property type="match status" value="1"/>
</dbReference>
<evidence type="ECO:0000313" key="3">
    <source>
        <dbReference type="Proteomes" id="UP000027746"/>
    </source>
</evidence>
<proteinExistence type="predicted"/>
<keyword evidence="3" id="KW-1185">Reference proteome</keyword>
<dbReference type="EMBL" id="JAMD01000003">
    <property type="protein sequence ID" value="KEJ96408.1"/>
    <property type="molecule type" value="Genomic_DNA"/>
</dbReference>
<dbReference type="InterPro" id="IPR018883">
    <property type="entry name" value="Delta_CA"/>
</dbReference>
<evidence type="ECO:0008006" key="4">
    <source>
        <dbReference type="Google" id="ProtNLM"/>
    </source>
</evidence>
<dbReference type="AlphaFoldDB" id="A0A073J1D9"/>
<comment type="caution">
    <text evidence="2">The sequence shown here is derived from an EMBL/GenBank/DDBJ whole genome shotgun (WGS) entry which is preliminary data.</text>
</comment>
<evidence type="ECO:0000256" key="1">
    <source>
        <dbReference type="SAM" id="SignalP"/>
    </source>
</evidence>
<dbReference type="OrthoDB" id="8902034at2"/>
<feature type="signal peptide" evidence="1">
    <location>
        <begin position="1"/>
        <end position="25"/>
    </location>
</feature>
<dbReference type="GeneID" id="68869279"/>